<dbReference type="PROSITE" id="PS00012">
    <property type="entry name" value="PHOSPHOPANTETHEINE"/>
    <property type="match status" value="4"/>
</dbReference>
<dbReference type="Proteomes" id="UP000295680">
    <property type="component" value="Unassembled WGS sequence"/>
</dbReference>
<dbReference type="SMART" id="SM00823">
    <property type="entry name" value="PKS_PP"/>
    <property type="match status" value="4"/>
</dbReference>
<keyword evidence="5" id="KW-0677">Repeat</keyword>
<dbReference type="FunFam" id="3.40.50.980:FF:000001">
    <property type="entry name" value="Non-ribosomal peptide synthetase"/>
    <property type="match status" value="4"/>
</dbReference>
<dbReference type="GO" id="GO:0044550">
    <property type="term" value="P:secondary metabolite biosynthetic process"/>
    <property type="evidence" value="ECO:0007669"/>
    <property type="project" value="UniProtKB-ARBA"/>
</dbReference>
<feature type="domain" description="Carrier" evidence="8">
    <location>
        <begin position="1552"/>
        <end position="1625"/>
    </location>
</feature>
<dbReference type="GO" id="GO:0003824">
    <property type="term" value="F:catalytic activity"/>
    <property type="evidence" value="ECO:0007669"/>
    <property type="project" value="InterPro"/>
</dbReference>
<evidence type="ECO:0000256" key="5">
    <source>
        <dbReference type="ARBA" id="ARBA00022737"/>
    </source>
</evidence>
<dbReference type="RefSeq" id="WP_165960823.1">
    <property type="nucleotide sequence ID" value="NZ_SLWS01000009.1"/>
</dbReference>
<dbReference type="SMART" id="SM01294">
    <property type="entry name" value="PKS_PP_betabranch"/>
    <property type="match status" value="1"/>
</dbReference>
<dbReference type="InterPro" id="IPR025110">
    <property type="entry name" value="AMP-bd_C"/>
</dbReference>
<dbReference type="FunFam" id="3.30.559.10:FF:000012">
    <property type="entry name" value="Non-ribosomal peptide synthetase"/>
    <property type="match status" value="1"/>
</dbReference>
<dbReference type="GO" id="GO:0072330">
    <property type="term" value="P:monocarboxylic acid biosynthetic process"/>
    <property type="evidence" value="ECO:0007669"/>
    <property type="project" value="UniProtKB-ARBA"/>
</dbReference>
<dbReference type="FunFam" id="2.30.38.10:FF:000001">
    <property type="entry name" value="Non-ribosomal peptide synthetase PvdI"/>
    <property type="match status" value="4"/>
</dbReference>
<comment type="caution">
    <text evidence="9">The sequence shown here is derived from an EMBL/GenBank/DDBJ whole genome shotgun (WGS) entry which is preliminary data.</text>
</comment>
<comment type="cofactor">
    <cofactor evidence="1">
        <name>pantetheine 4'-phosphate</name>
        <dbReference type="ChEBI" id="CHEBI:47942"/>
    </cofactor>
</comment>
<dbReference type="NCBIfam" id="TIGR01733">
    <property type="entry name" value="AA-adenyl-dom"/>
    <property type="match status" value="4"/>
</dbReference>
<dbReference type="FunFam" id="3.30.300.30:FF:000010">
    <property type="entry name" value="Enterobactin synthetase component F"/>
    <property type="match status" value="3"/>
</dbReference>
<evidence type="ECO:0000256" key="2">
    <source>
        <dbReference type="ARBA" id="ARBA00006432"/>
    </source>
</evidence>
<dbReference type="CDD" id="cd19534">
    <property type="entry name" value="E_NRPS"/>
    <property type="match status" value="1"/>
</dbReference>
<dbReference type="InterPro" id="IPR010060">
    <property type="entry name" value="NRPS_synth"/>
</dbReference>
<evidence type="ECO:0000256" key="1">
    <source>
        <dbReference type="ARBA" id="ARBA00001957"/>
    </source>
</evidence>
<dbReference type="InterPro" id="IPR010071">
    <property type="entry name" value="AA_adenyl_dom"/>
</dbReference>
<dbReference type="EMBL" id="SLWS01000009">
    <property type="protein sequence ID" value="TCO54193.1"/>
    <property type="molecule type" value="Genomic_DNA"/>
</dbReference>
<dbReference type="InterPro" id="IPR006162">
    <property type="entry name" value="Ppantetheine_attach_site"/>
</dbReference>
<sequence length="4113" mass="446030">MVSDGGNSFAPSTADTVAVLFREQARRTPAAPAVISDDVVLTYAQLEAQANQVAHHLVRLGVRAEDRVGVLMDRSTDAVVAELACLKAGAAYVPLDVRAPAERMWMVLAEAEVAVLLTDQAWRTAAEAIHGGVTVTVDGVALPPEPPAAPDVHTYPDQLAYVMYTSGSTGIPKGVAARHKDVVALVCDRRFRSGAHERVLLHSPLAFDASTYELWVPLLSGGQVVIAPPGHLGADVLRRVIRDHGVTAVFLTTGLFRLIAEEAPESFGGAHELWTGGEVVPAAAVRRVMNACPGLVAVDVYGPTETTTFATCHPMPSVEQVPDVLPIGKPLDGTRAYVFDHDLRPVPTGADGELYIAGAGVARGYLNRPGMTAERFLADPSGPPGSRMYRTGDLVRWTADGDLQFSGRADNQVKIRGFRVEPSEIEATLATHPKVTHAAVVAREDPSGRKRLVAYVVPADGDPMPKPGELRARLGQSLPDYMVPSAFGELATLPLDRNGKLDQRALPEPDWTQLSNGHSVAPRTESERLVAQIWADVLGVDRVGVADDFVELGGDSIVGIRIVSRIRALFGTDLSVRAVFDTGTVAGLAALLPEPTGGNADRIPVTARGNVVPMSFAQRRLWFLDDFAPGGIEFHTGVGIRMSGELNLSALGTALNTLVARHESLRTTFESVDGQGTQVIHATGSLPLRVVDVSHLSDKDRALDEAARADAATPFDLEHGPLVRATLVRLAETEHVLVVSQHHIITDGWSVQILVDELITLYTAALSGEEPQLPLPPVQYADFALWERNRAVGEQLEYWTECLAGLVPLEMPTDRPRPPVRTSSGAVHRRQLPSTVVAELAKVGQANGATPFMTLTAAVKLLLSRYADQRDIALGTVTSGRGHHDLESVAGFFVNTLVLRSQVDPALRFPDFLARVRETVLEAFANDEVPFDRVVDALRLDRDPSRAPLVQAVVVMQNALVAPRVVEGLRIDEYDVPRLAARFDLLVEFWPYDDSFTVSFEYNTDLFERTTIERLGEHLEVLLASIAADPDQVVGGLPLLTEPERRQVLTEWNGTASNVPDKALPDLFTEQVRRTPRATAVVFGDSSMSYAELDARTNSLAQRLIQVGVCTEWTVGVLMERSADLVVAELAVVKAGGAYVPLDVRMPPERLRMLLVDAGVSVLLTDLSLEPIARMVHGGHCVVVDSTTQEEPVRLGVRPDALAYVMFTSGSTGVPKAVAVSHRDVAALALDPVFRDGGHERVLFHSPQAFDASTYELWVPLLNGGQVIVAPPGDVDADVVRRMVVDHGLTGLWLTAGLFRMIAGESPESLAGLREIWTGGEAVPAGAVRRVLAACPGVVVVDGYGPTETTTFATRHAMSAPADVPDVVPIGRPLSGVRVYVVDGCLQPVPVGVAGELFIAGAGVARGYLNRPGLTAERFVADPFGPAGERMYRTGDVVRWTAAGELVFVGRADDQVKIRGFRVEPGEVEATLLRHHDVTQAVVVARGSGLVAYILPYTVDTSALHNFVARTLPDYMVPSRFVAVDALPLSPNGKIDVSALPAPEVNTVYHVPARTDLERTLVRIWGEVLDTEVGIEDNFFALGGDSIVCLQMVARARRAGLHTTSKDVFLHQTIASLAPYVTAAQATDQGPVSGPVPLTPIQHWFFETQTVRPERFTQSIVVGLADGVDETTLLAALAAVVEHHDALRMRFEHTEDGWRQYNDPVDAVHGDGLGHGPLIEAVRDGQRLRLSVHHLVVDGVSWRILLEDLDRAYRQLTRGESNALGSKSTSFRDWARRLVDHARSGGFDDELDYWTTRPDDHSTLPEDSAGPNTVASTRSVTVQLGRDETTALLRDVPGVYRTQVNDVLLAALGRALGRVPIDVEGHGREELLDGVDISRAVGWFTAKFPVVLDVPDGDWDVVLKSVKEQLHAVPRKGVGYGALRYLTGSTLAGEPPVAFNYLGQFDWPSGDGLIQAVSGGLELTADPEATRPHLLEVVGRVDGDCLEFTWFYSDQRHRPDTVRRLADEMLAALHAIIRHCRQPGVGGRTPSDFPLARLDQTTVDRLVGDGRSVADIYPLTPMQAGMVFHGLSQGDQGVYLEQVAFVLDGVADLAALGRAWQEVVDRTPVLRSQVIWEGVDEPLQVVCESVPLPVAYLDWSGLSREDELRQLLAADRARGIDLTTAPLSRVTLARLSGDAVQLLWTFHHLLLDGWSVFQILADVYAVYTRQEPPNRRPFRDYVEWLAAQDDQAAEEYWRAMLADLVPTPLLYDRAPTRAHTASSSQRIVVDLEVEQLRTWARQNGLTTNTVLQGAWALLLSRYSGHRDVCFGVTVSGRPADLSGVDAITGVFINTVPLRVSVDDESTIVDWLRRLQAVQSDSRRFEHLPLARLQAGTGLFDSILVFENYPVAVARQLPVRDLTAVETTNYPLAVVASPGQRLSIEFGYDPALFDTSTVERMAGHLRTLLAGIVARPDRSLRELVPLNDQERDQILVAWNDTKRETPSGTLPELFAEQARRTPEATAVAADGMSLSYADLDGQSNRLACRLTRLGVRAEQPVGLLMDRSVELVVAELAVVKAGGAYVPVDSRAPADRMRLILAGTQVLVTDRAWVDTACEIHSGPIVVVDIDEPLDEAPAVDVHPDNLAYVMYTSGSTGTPKGVAVRHRDVVALAFDQGFRSHERVLLHSPSAFDASTYEMWMPLLTGGQVVVAPPGDVDADVLRRMIREYGVTAMFLTTGLFRAIAQEAPDAFAGMREVWTGGEIVPAAALRQVLHACPGLVAVDVYGPTETTTFATRYPMADTIPDVVPIGRPLDNIRAYVVDSALRPVPVGVPGELCLAGAGLARGYLNRPGLTAERFLADPFGPPGDRMYRTGDTVRWRSDGVLEFVGRSDDQVKIRGFRIELGEVESVVATHPDVASVVVQARTEHSGSKRLVAYAVAVPGRSLSPADVHRHTAVVLPEYMVPSAVVVLDELPLDPNGKVDRRALPAPAAEPTSGHVPPQTATERVLADIWAEVLGVDRIGVDDDFFGLGGDSIVAIRVASRARRAGLGLMPRDLFHHSTIASLAATATATAPTVTSDDIVLVDQTIVDRLSSAEDVYPLTPMQAGMVFHALSQGDQGVYHEQVTFVLDGVPDLGTFGAAWQYVVDRTPVLRSRVVWESAPLQAVERQATLPIRELDWTGLAESRRRAELDTLLETDRANALDLTTAPLARLVLARLSANEVRVIWTFHHLLLDGWSVFQVLSDVFAAHSALAAGRQPDLPARRPFRDYLAWLAGRDERDAEQYWRSVLAGMDSPTPLPYDRQPEPSHAARSAAWLTVKVASDRLDEVARRHGLTMNTILQGAWALVLSLHSGRRDVCFGSTVSGRPVELSGVDDITGIFINTLPVRTEVDSAATVSEWLRALQTAQAEARRYDFLPLTKLQALSDVPAGAGLFDSIVVFEKFPIDDESARTYGLTLRDLAAAGMPNYPLSIAASPGDRLSVDIGYDPTLFDESTIQQLVGHLVRALDLIGEHPTVPLARIDLVSDVELHQVLRAWNDTDTDLPLGTVPEMFARQVRRTPDATAVVSDEEKLTYAELDARANQLAHRLVRLGVTVEQPVGMLMDRSVAVAVAELAVAKSGGTYVPLDVRAPLERLRQLTADVSVILTDQAWQRMGSLIHSGPIVVVDTDSTDNESAEPPGITVHPDNVAYIVYTSGSTGAPKGVAARHRDVVALAFDRSFQAHERVMLHSPLAFDASTYELWMPLLTGGQVVVAPPGDVDADLVRRMIRERGVTAIFLTTGLFRAVAQAAPDSFAGAREVWTGGEMVPAAALRQVLSACPGLVVVDVYGPTETTTFATTFPMVDAVPDVVPIGRPLDNMRTYVLDAALRPVPRGVTGELFIAGAGLARGYVGSPGLTAARFVANPFGEGRMYRTGDLVRWRSDGALEILGRIDDQVKIRGFRIEPSEIEAVLEDHTDVRAASVLAREDKPGHKRLVAYVVPVDKALVADELRAWVTRWLPDYMVPAAFVTIDEVPLNANGKVDRNALPDPDAGYDAEYVAPRTDTERALAGIWAEVLELEQVGAEDNFFALGGDSVRSLLVASQAKAAFDVVISPREVLTRQTVAALADLVEQKVLLEIEQVAFGAQGER</sequence>
<dbReference type="Gene3D" id="3.30.300.30">
    <property type="match status" value="4"/>
</dbReference>
<dbReference type="InterPro" id="IPR020806">
    <property type="entry name" value="PKS_PP-bd"/>
</dbReference>
<dbReference type="InterPro" id="IPR001242">
    <property type="entry name" value="Condensation_dom"/>
</dbReference>
<dbReference type="PANTHER" id="PTHR45527:SF1">
    <property type="entry name" value="FATTY ACID SYNTHASE"/>
    <property type="match status" value="1"/>
</dbReference>
<keyword evidence="4" id="KW-0597">Phosphoprotein</keyword>
<dbReference type="InterPro" id="IPR009081">
    <property type="entry name" value="PP-bd_ACP"/>
</dbReference>
<dbReference type="Gene3D" id="2.30.38.10">
    <property type="entry name" value="Luciferase, Domain 3"/>
    <property type="match status" value="4"/>
</dbReference>
<dbReference type="Pfam" id="PF00668">
    <property type="entry name" value="Condensation"/>
    <property type="match status" value="5"/>
</dbReference>
<reference evidence="9 10" key="1">
    <citation type="submission" date="2019-03" db="EMBL/GenBank/DDBJ databases">
        <title>Genomic Encyclopedia of Type Strains, Phase IV (KMG-IV): sequencing the most valuable type-strain genomes for metagenomic binning, comparative biology and taxonomic classification.</title>
        <authorList>
            <person name="Goeker M."/>
        </authorList>
    </citation>
    <scope>NUCLEOTIDE SEQUENCE [LARGE SCALE GENOMIC DNA]</scope>
    <source>
        <strain evidence="9 10">DSM 45934</strain>
    </source>
</reference>
<dbReference type="GO" id="GO:0043041">
    <property type="term" value="P:amino acid activation for nonribosomal peptide biosynthetic process"/>
    <property type="evidence" value="ECO:0007669"/>
    <property type="project" value="TreeGrafter"/>
</dbReference>
<dbReference type="Gene3D" id="3.30.559.30">
    <property type="entry name" value="Nonribosomal peptide synthetase, condensation domain"/>
    <property type="match status" value="4"/>
</dbReference>
<dbReference type="PANTHER" id="PTHR45527">
    <property type="entry name" value="NONRIBOSOMAL PEPTIDE SYNTHETASE"/>
    <property type="match status" value="1"/>
</dbReference>
<dbReference type="GO" id="GO:0008610">
    <property type="term" value="P:lipid biosynthetic process"/>
    <property type="evidence" value="ECO:0007669"/>
    <property type="project" value="UniProtKB-ARBA"/>
</dbReference>
<dbReference type="Gene3D" id="3.40.50.980">
    <property type="match status" value="8"/>
</dbReference>
<feature type="domain" description="Carrier" evidence="8">
    <location>
        <begin position="2981"/>
        <end position="3055"/>
    </location>
</feature>
<dbReference type="NCBIfam" id="NF004282">
    <property type="entry name" value="PRK05691.1"/>
    <property type="match status" value="8"/>
</dbReference>
<comment type="similarity">
    <text evidence="2">Belongs to the ATP-dependent AMP-binding enzyme family.</text>
</comment>
<accession>A0A4R2J5N0</accession>
<dbReference type="GO" id="GO:0017000">
    <property type="term" value="P:antibiotic biosynthetic process"/>
    <property type="evidence" value="ECO:0007669"/>
    <property type="project" value="UniProtKB-KW"/>
</dbReference>
<dbReference type="NCBIfam" id="TIGR01720">
    <property type="entry name" value="NRPS-para261"/>
    <property type="match status" value="1"/>
</dbReference>
<dbReference type="FunFam" id="1.10.1200.10:FF:000016">
    <property type="entry name" value="Non-ribosomal peptide synthase"/>
    <property type="match status" value="1"/>
</dbReference>
<keyword evidence="3" id="KW-0596">Phosphopantetheine</keyword>
<dbReference type="Pfam" id="PF00501">
    <property type="entry name" value="AMP-binding"/>
    <property type="match status" value="4"/>
</dbReference>
<dbReference type="SUPFAM" id="SSF47336">
    <property type="entry name" value="ACP-like"/>
    <property type="match status" value="4"/>
</dbReference>
<dbReference type="GO" id="GO:0005829">
    <property type="term" value="C:cytosol"/>
    <property type="evidence" value="ECO:0007669"/>
    <property type="project" value="TreeGrafter"/>
</dbReference>
<dbReference type="InterPro" id="IPR020845">
    <property type="entry name" value="AMP-binding_CS"/>
</dbReference>
<name>A0A4R2J5N0_9PSEU</name>
<proteinExistence type="inferred from homology"/>
<evidence type="ECO:0000256" key="7">
    <source>
        <dbReference type="SAM" id="MobiDB-lite"/>
    </source>
</evidence>
<gene>
    <name evidence="9" type="ORF">EV192_109173</name>
</gene>
<dbReference type="CDD" id="cd19543">
    <property type="entry name" value="DCL_NRPS"/>
    <property type="match status" value="2"/>
</dbReference>
<dbReference type="PROSITE" id="PS00455">
    <property type="entry name" value="AMP_BINDING"/>
    <property type="match status" value="4"/>
</dbReference>
<dbReference type="Gene3D" id="3.30.559.10">
    <property type="entry name" value="Chloramphenicol acetyltransferase-like domain"/>
    <property type="match status" value="5"/>
</dbReference>
<dbReference type="Gene3D" id="1.10.1200.10">
    <property type="entry name" value="ACP-like"/>
    <property type="match status" value="4"/>
</dbReference>
<keyword evidence="6" id="KW-0045">Antibiotic biosynthesis</keyword>
<evidence type="ECO:0000259" key="8">
    <source>
        <dbReference type="PROSITE" id="PS50075"/>
    </source>
</evidence>
<evidence type="ECO:0000256" key="3">
    <source>
        <dbReference type="ARBA" id="ARBA00022450"/>
    </source>
</evidence>
<dbReference type="NCBIfam" id="NF003417">
    <property type="entry name" value="PRK04813.1"/>
    <property type="match status" value="4"/>
</dbReference>
<evidence type="ECO:0000256" key="4">
    <source>
        <dbReference type="ARBA" id="ARBA00022553"/>
    </source>
</evidence>
<dbReference type="SUPFAM" id="SSF52777">
    <property type="entry name" value="CoA-dependent acyltransferases"/>
    <property type="match status" value="8"/>
</dbReference>
<dbReference type="Pfam" id="PF13193">
    <property type="entry name" value="AMP-binding_C"/>
    <property type="match status" value="4"/>
</dbReference>
<dbReference type="InterPro" id="IPR000873">
    <property type="entry name" value="AMP-dep_synth/lig_dom"/>
</dbReference>
<dbReference type="CDD" id="cd19531">
    <property type="entry name" value="LCL_NRPS-like"/>
    <property type="match status" value="1"/>
</dbReference>
<dbReference type="GO" id="GO:0031177">
    <property type="term" value="F:phosphopantetheine binding"/>
    <property type="evidence" value="ECO:0007669"/>
    <property type="project" value="InterPro"/>
</dbReference>
<dbReference type="PROSITE" id="PS50075">
    <property type="entry name" value="CARRIER"/>
    <property type="match status" value="4"/>
</dbReference>
<feature type="domain" description="Carrier" evidence="8">
    <location>
        <begin position="521"/>
        <end position="596"/>
    </location>
</feature>
<evidence type="ECO:0000313" key="10">
    <source>
        <dbReference type="Proteomes" id="UP000295680"/>
    </source>
</evidence>
<organism evidence="9 10">
    <name type="scientific">Actinocrispum wychmicini</name>
    <dbReference type="NCBI Taxonomy" id="1213861"/>
    <lineage>
        <taxon>Bacteria</taxon>
        <taxon>Bacillati</taxon>
        <taxon>Actinomycetota</taxon>
        <taxon>Actinomycetes</taxon>
        <taxon>Pseudonocardiales</taxon>
        <taxon>Pseudonocardiaceae</taxon>
        <taxon>Actinocrispum</taxon>
    </lineage>
</organism>
<dbReference type="SUPFAM" id="SSF56801">
    <property type="entry name" value="Acetyl-CoA synthetase-like"/>
    <property type="match status" value="4"/>
</dbReference>
<evidence type="ECO:0000256" key="6">
    <source>
        <dbReference type="ARBA" id="ARBA00023194"/>
    </source>
</evidence>
<feature type="region of interest" description="Disordered" evidence="7">
    <location>
        <begin position="2964"/>
        <end position="2984"/>
    </location>
</feature>
<dbReference type="InterPro" id="IPR036736">
    <property type="entry name" value="ACP-like_sf"/>
</dbReference>
<dbReference type="FunFam" id="3.40.50.12780:FF:000012">
    <property type="entry name" value="Non-ribosomal peptide synthetase"/>
    <property type="match status" value="3"/>
</dbReference>
<dbReference type="CDD" id="cd12117">
    <property type="entry name" value="A_NRPS_Srf_like"/>
    <property type="match status" value="4"/>
</dbReference>
<dbReference type="InterPro" id="IPR023213">
    <property type="entry name" value="CAT-like_dom_sf"/>
</dbReference>
<evidence type="ECO:0000313" key="9">
    <source>
        <dbReference type="EMBL" id="TCO54193.1"/>
    </source>
</evidence>
<dbReference type="FunFam" id="1.10.1200.10:FF:000005">
    <property type="entry name" value="Nonribosomal peptide synthetase 1"/>
    <property type="match status" value="2"/>
</dbReference>
<feature type="domain" description="Carrier" evidence="8">
    <location>
        <begin position="4023"/>
        <end position="4098"/>
    </location>
</feature>
<dbReference type="Pfam" id="PF00550">
    <property type="entry name" value="PP-binding"/>
    <property type="match status" value="4"/>
</dbReference>
<keyword evidence="10" id="KW-1185">Reference proteome</keyword>
<protein>
    <submittedName>
        <fullName evidence="9">Non-ribosomal peptide synthase protein (TIGR01720 family)/amino acid adenylation domain-containing protein</fullName>
    </submittedName>
</protein>
<dbReference type="InterPro" id="IPR045851">
    <property type="entry name" value="AMP-bd_C_sf"/>
</dbReference>